<dbReference type="InterPro" id="IPR027022">
    <property type="entry name" value="ABC_permease_BceB-typ"/>
</dbReference>
<evidence type="ECO:0000256" key="5">
    <source>
        <dbReference type="ARBA" id="ARBA00023136"/>
    </source>
</evidence>
<comment type="subcellular location">
    <subcellularLocation>
        <location evidence="1 6">Cell membrane</location>
        <topology evidence="1 6">Multi-pass membrane protein</topology>
    </subcellularLocation>
</comment>
<keyword evidence="9" id="KW-1185">Reference proteome</keyword>
<evidence type="ECO:0000256" key="2">
    <source>
        <dbReference type="ARBA" id="ARBA00022475"/>
    </source>
</evidence>
<feature type="transmembrane region" description="Helical" evidence="6">
    <location>
        <begin position="107"/>
        <end position="129"/>
    </location>
</feature>
<feature type="transmembrane region" description="Helical" evidence="6">
    <location>
        <begin position="603"/>
        <end position="624"/>
    </location>
</feature>
<gene>
    <name evidence="8" type="ORF">SAMN02745158_01170</name>
</gene>
<dbReference type="GO" id="GO:0055085">
    <property type="term" value="P:transmembrane transport"/>
    <property type="evidence" value="ECO:0007669"/>
    <property type="project" value="UniProtKB-UniRule"/>
</dbReference>
<dbReference type="Pfam" id="PF02687">
    <property type="entry name" value="FtsX"/>
    <property type="match status" value="2"/>
</dbReference>
<keyword evidence="3 6" id="KW-0812">Transmembrane</keyword>
<dbReference type="GO" id="GO:0005886">
    <property type="term" value="C:plasma membrane"/>
    <property type="evidence" value="ECO:0007669"/>
    <property type="project" value="UniProtKB-SubCell"/>
</dbReference>
<name>A0A1M4VDD2_9CLOT</name>
<dbReference type="AlphaFoldDB" id="A0A1M4VDD2"/>
<protein>
    <submittedName>
        <fullName evidence="8">FtsX-like permease family protein</fullName>
    </submittedName>
</protein>
<evidence type="ECO:0000259" key="7">
    <source>
        <dbReference type="Pfam" id="PF02687"/>
    </source>
</evidence>
<reference evidence="8 9" key="1">
    <citation type="submission" date="2016-11" db="EMBL/GenBank/DDBJ databases">
        <authorList>
            <person name="Jaros S."/>
            <person name="Januszkiewicz K."/>
            <person name="Wedrychowicz H."/>
        </authorList>
    </citation>
    <scope>NUCLEOTIDE SEQUENCE [LARGE SCALE GENOMIC DNA]</scope>
    <source>
        <strain evidence="8 9">DSM 17459</strain>
    </source>
</reference>
<sequence>MLKELSIRSAKRQSKDYLLYFITFACTVSFVYAFNSLIFSDIMKAFPSIGVLPYMIIVASLLIVLIMGWIVGYMTKYILKKRSRELSIYIISGIPNRSICRLIFYENALIGIFAFVIGLPAGILFSQLLEAVLSSMFGVMYVLRWNFSYNATALTCLYFGAILFYAIQRNKKWISKVTLYDLLYYERQNEKKLLHDGVSAITVFFASVLTGCVGIFLMCTGPLGSGYDALIGVVCLILFLFGFFLSVPAFLIMQFGNREKWKYEKNRLVLFRGFTTKIRSTSIIMGVLSVLFMLSLTFMGAGTAVYMIADKNMEQSVFDIMILHKAELQDFSAYENVLDLNFPVRSSYAYSIYTDNKNCFLAARNNVISSTGHSGYMRYAEYQHDTYMKQSDYKKLREILGLQSVELNPSLCYIHCVPALKKPFERLLEQDKSLNCAGYLFAEDSIFCEPFSQMDTYGNGLDFCIIVPEQAVSQMTTLYSLLSVITETPFDNRDLQNIVQMCDGLSILKRNIGKTVSDGIGMTALVDNVDYLSGKWVDKESLTQLYAMAICLFYLSLVFEITGAAILATQILSDREKKRRQDCILQQLGMNRRDIKKLNNRQLSMMFLLPLLPALIISSCFVYVSAAKMQLSVFHLPVFSNNLWIIGSFSIAFVFFILLYGVYYIAARISYRRQ</sequence>
<dbReference type="Proteomes" id="UP000184245">
    <property type="component" value="Unassembled WGS sequence"/>
</dbReference>
<proteinExistence type="inferred from homology"/>
<evidence type="ECO:0000313" key="8">
    <source>
        <dbReference type="EMBL" id="SHE66917.1"/>
    </source>
</evidence>
<feature type="transmembrane region" description="Helical" evidence="6">
    <location>
        <begin position="282"/>
        <end position="309"/>
    </location>
</feature>
<comment type="similarity">
    <text evidence="6">Belongs to the ABC-4 integral membrane protein family.</text>
</comment>
<organism evidence="8 9">
    <name type="scientific">Lactonifactor longoviformis DSM 17459</name>
    <dbReference type="NCBI Taxonomy" id="1122155"/>
    <lineage>
        <taxon>Bacteria</taxon>
        <taxon>Bacillati</taxon>
        <taxon>Bacillota</taxon>
        <taxon>Clostridia</taxon>
        <taxon>Eubacteriales</taxon>
        <taxon>Clostridiaceae</taxon>
        <taxon>Lactonifactor</taxon>
    </lineage>
</organism>
<dbReference type="STRING" id="1122155.SAMN02745158_01170"/>
<evidence type="ECO:0000256" key="4">
    <source>
        <dbReference type="ARBA" id="ARBA00022989"/>
    </source>
</evidence>
<dbReference type="PANTHER" id="PTHR46795:SF3">
    <property type="entry name" value="ABC TRANSPORTER PERMEASE"/>
    <property type="match status" value="1"/>
</dbReference>
<feature type="transmembrane region" description="Helical" evidence="6">
    <location>
        <begin position="149"/>
        <end position="167"/>
    </location>
</feature>
<feature type="transmembrane region" description="Helical" evidence="6">
    <location>
        <begin position="51"/>
        <end position="74"/>
    </location>
</feature>
<evidence type="ECO:0000256" key="1">
    <source>
        <dbReference type="ARBA" id="ARBA00004651"/>
    </source>
</evidence>
<feature type="domain" description="ABC3 transporter permease C-terminal" evidence="7">
    <location>
        <begin position="556"/>
        <end position="669"/>
    </location>
</feature>
<dbReference type="InterPro" id="IPR052536">
    <property type="entry name" value="ABC-4_Integral_Memb_Prot"/>
</dbReference>
<evidence type="ECO:0000256" key="3">
    <source>
        <dbReference type="ARBA" id="ARBA00022692"/>
    </source>
</evidence>
<evidence type="ECO:0000313" key="9">
    <source>
        <dbReference type="Proteomes" id="UP000184245"/>
    </source>
</evidence>
<feature type="transmembrane region" description="Helical" evidence="6">
    <location>
        <begin position="17"/>
        <end position="39"/>
    </location>
</feature>
<dbReference type="InterPro" id="IPR003838">
    <property type="entry name" value="ABC3_permease_C"/>
</dbReference>
<feature type="transmembrane region" description="Helical" evidence="6">
    <location>
        <begin position="229"/>
        <end position="252"/>
    </location>
</feature>
<accession>A0A1M4VDD2</accession>
<dbReference type="PIRSF" id="PIRSF018968">
    <property type="entry name" value="ABC_permease_BceB"/>
    <property type="match status" value="1"/>
</dbReference>
<keyword evidence="5 6" id="KW-0472">Membrane</keyword>
<dbReference type="EMBL" id="FQVI01000004">
    <property type="protein sequence ID" value="SHE66917.1"/>
    <property type="molecule type" value="Genomic_DNA"/>
</dbReference>
<evidence type="ECO:0000256" key="6">
    <source>
        <dbReference type="PIRNR" id="PIRNR018968"/>
    </source>
</evidence>
<dbReference type="OrthoDB" id="9781780at2"/>
<dbReference type="RefSeq" id="WP_072849838.1">
    <property type="nucleotide sequence ID" value="NZ_FQVI01000004.1"/>
</dbReference>
<dbReference type="PANTHER" id="PTHR46795">
    <property type="entry name" value="ABC TRANSPORTER PERMEASE-RELATED-RELATED"/>
    <property type="match status" value="1"/>
</dbReference>
<feature type="transmembrane region" description="Helical" evidence="6">
    <location>
        <begin position="644"/>
        <end position="666"/>
    </location>
</feature>
<keyword evidence="2 6" id="KW-1003">Cell membrane</keyword>
<keyword evidence="6" id="KW-0813">Transport</keyword>
<feature type="transmembrane region" description="Helical" evidence="6">
    <location>
        <begin position="197"/>
        <end position="217"/>
    </location>
</feature>
<feature type="domain" description="ABC3 transporter permease C-terminal" evidence="7">
    <location>
        <begin position="57"/>
        <end position="166"/>
    </location>
</feature>
<keyword evidence="4 6" id="KW-1133">Transmembrane helix</keyword>
<feature type="transmembrane region" description="Helical" evidence="6">
    <location>
        <begin position="545"/>
        <end position="572"/>
    </location>
</feature>